<evidence type="ECO:0000259" key="5">
    <source>
        <dbReference type="Pfam" id="PF08167"/>
    </source>
</evidence>
<proteinExistence type="inferred from homology"/>
<feature type="compositionally biased region" description="Basic and acidic residues" evidence="4">
    <location>
        <begin position="801"/>
        <end position="812"/>
    </location>
</feature>
<dbReference type="EMBL" id="AC073506">
    <property type="protein sequence ID" value="AAG50563.1"/>
    <property type="molecule type" value="Genomic_DNA"/>
</dbReference>
<keyword evidence="3" id="KW-0539">Nucleus</keyword>
<dbReference type="ExpressionAtlas" id="Q9C756">
    <property type="expression patterns" value="baseline and differential"/>
</dbReference>
<sequence>MASFERFDDMCDLRLKPKILRNLLSEYVPNEKQPLTNFLSLSKVVSTISTHKLLSESPPASIDQKLHAKSKSAVDDWVARLSALISSDMPDKSWVGICLIGVTCQECSSDRFFKSYSVWFNSLLSHLKNPASSRIVRVASCTSISDLLTRLSRFSNTKKDAVSHASKLILPIIKLLDEDSSEALLEGIVHLLSTIVLLFPAAFHSNYDKIEAAIASKIFSAKTSSNMLKKFAHFLALLPKAKGDEGTWSLMMQKLLISINNTVTCVAETKGTKAIQRLTPPGKDSPLPLGGQNGGLDDASWNSEQLIVSRVSALMFCTSTMLTTSYKSKHQVKHALAYAVSKVWIAAQQTPSDSRDMCYYVIQTSHLRLKNSDIRSFNLQINIPVGSLLSLVERVLLVNGSLPRAMSPFMTGIQQELVCAELPALHSSALELLCATLKSIRSQLLPYAASVVRLVSSYFRKCSLPELRIKLYSITTTLLKSMGIGMAMQLAQEVVINASVDLDQTSLEAFDVASSKNPSLTNGALLQACSKKRKHSGVEAENSVFELRIPHNHLRSPISLKIASLEALETLLTIGGALGSDSWRESVDNLLLTTATNACEGRWANAETYHCLPNKSTTDLVEFQLAALRAFSASLVSPSRVRPAFLAEGLELFRTGKLQAGMKVAGFCAHALMSLEVVIHPRALPLDGLPTLSNRFPESNSFGSEKHNTPNLNKLNVIAHDGDDLGNRWQAKADVPSNNAIQRTLDTTLPLQESNRLKVGNDLATVVSLSVQDHTDIVASENGQQADVPEKVPEESLGPVTDKDVTAPKDGYEEVVSGTQEGEDLAVKDSLMEEASIGKKIESLGESDDDPIPSLQEGDFLSSSSDSDSDIES</sequence>
<accession>Q9C756</accession>
<reference evidence="6" key="2">
    <citation type="submission" date="2001-01" db="EMBL/GenBank/DDBJ databases">
        <title>Arabidopsis thaliana chromosome 1 BAC F12P21 genomic sequence.</title>
        <authorList>
            <person name="Lin X."/>
            <person name="Kaul S."/>
            <person name="Town C.D."/>
            <person name="Benito M."/>
            <person name="Creasy T.H."/>
            <person name="Haas B.J."/>
            <person name="Wu D."/>
            <person name="Maiti R."/>
            <person name="Ronning C.M."/>
            <person name="Koo H."/>
            <person name="Fujii C.Y."/>
            <person name="Utterback T.R."/>
            <person name="Barnstead M.E."/>
            <person name="Bowman C.L."/>
            <person name="White O."/>
            <person name="Nierman W.C."/>
            <person name="Fraser C.M."/>
        </authorList>
    </citation>
    <scope>NUCLEOTIDE SEQUENCE</scope>
</reference>
<name>Q9C756_ARATH</name>
<dbReference type="PANTHER" id="PTHR34105:SF1">
    <property type="entry name" value="PROLINE-, GLUTAMIC ACID- AND LEUCINE-RICH PROTEIN 1"/>
    <property type="match status" value="1"/>
</dbReference>
<comment type="similarity">
    <text evidence="2">Belongs to the RIX1/PELP1 family.</text>
</comment>
<dbReference type="AlphaFoldDB" id="Q9C756"/>
<reference key="1">
    <citation type="journal article" date="2000" name="Nature">
        <title>Sequence and analysis of chromosome 1 of the plant Arabidopsis thaliana.</title>
        <authorList>
            <person name="Theologis A."/>
            <person name="Ecker J.R."/>
            <person name="Palm C.J."/>
            <person name="Federspiel N.A."/>
            <person name="Kaul S."/>
            <person name="White O."/>
            <person name="Alonso J."/>
            <person name="Altafi H."/>
            <person name="Araujo R."/>
            <person name="Bowman C.L."/>
            <person name="Brooks S.Y."/>
            <person name="Buehler E."/>
            <person name="Chan A."/>
            <person name="Chao Q."/>
            <person name="Chen H."/>
            <person name="Cheuk R.F."/>
            <person name="Chin C.W."/>
            <person name="Chung M.K."/>
            <person name="Conn L."/>
            <person name="Conway A.B."/>
            <person name="Conway A.R."/>
            <person name="Creasy T.H."/>
            <person name="Dewar K."/>
            <person name="Dunn P."/>
            <person name="Etgu P."/>
            <person name="Feldblyum T.V."/>
            <person name="Feng J."/>
            <person name="Fong B."/>
            <person name="Fujii C.Y."/>
            <person name="Gill J.E."/>
            <person name="Goldsmith A.D."/>
            <person name="Haas B."/>
            <person name="Hansen N.F."/>
            <person name="Hughes B."/>
            <person name="Huizar L."/>
            <person name="Hunter J.L."/>
            <person name="Jenkins J."/>
            <person name="Johnson-Hopson C."/>
            <person name="Khan S."/>
            <person name="Khaykin E."/>
            <person name="Kim C.J."/>
            <person name="Koo H.L."/>
            <person name="Kremenetskaia I."/>
            <person name="Kurtz D.B."/>
            <person name="Kwan A."/>
            <person name="Lam B."/>
            <person name="Langin-Hooper S."/>
            <person name="Lee A."/>
            <person name="Lee J.M."/>
            <person name="Lenz C.A."/>
            <person name="Li J.H."/>
            <person name="Li Y."/>
            <person name="Lin X."/>
            <person name="Liu S.X."/>
            <person name="Liu Z.A."/>
            <person name="Luros J.S."/>
            <person name="Maiti R."/>
            <person name="Marziali A."/>
            <person name="Militscher J."/>
            <person name="Miranda M."/>
            <person name="Nguyen M."/>
            <person name="Nierman W.C."/>
            <person name="Osborne B.I."/>
            <person name="Pai G."/>
            <person name="Peterson J."/>
            <person name="Pham P.K."/>
            <person name="Rizzo M."/>
            <person name="Rooney T."/>
            <person name="Rowley D."/>
            <person name="Sakano H."/>
            <person name="Salzberg S.L."/>
            <person name="Schwartz J.R."/>
            <person name="Shinn P."/>
            <person name="Southwick A.M."/>
            <person name="Sun H."/>
            <person name="Tallon L.J."/>
            <person name="Tambunga G."/>
            <person name="Toriumi M.J."/>
            <person name="Town C.D."/>
            <person name="Utterback T."/>
            <person name="Van Aken S."/>
            <person name="Vaysberg M."/>
            <person name="Vysotskaia V.S."/>
            <person name="Walker M."/>
            <person name="Wu D."/>
            <person name="Yu G."/>
            <person name="Fraser C.M."/>
            <person name="Venter J.C."/>
            <person name="Davis R.W."/>
        </authorList>
    </citation>
    <scope>NUCLEOTIDE SEQUENCE [LARGE SCALE GENOMIC DNA]</scope>
    <source>
        <strain>cv. Columbia</strain>
    </source>
</reference>
<feature type="region of interest" description="Disordered" evidence="4">
    <location>
        <begin position="780"/>
        <end position="873"/>
    </location>
</feature>
<evidence type="ECO:0000256" key="2">
    <source>
        <dbReference type="ARBA" id="ARBA00010511"/>
    </source>
</evidence>
<dbReference type="PIR" id="F86426">
    <property type="entry name" value="F86426"/>
</dbReference>
<evidence type="ECO:0000256" key="4">
    <source>
        <dbReference type="SAM" id="MobiDB-lite"/>
    </source>
</evidence>
<dbReference type="InterPro" id="IPR016024">
    <property type="entry name" value="ARM-type_fold"/>
</dbReference>
<evidence type="ECO:0000256" key="3">
    <source>
        <dbReference type="ARBA" id="ARBA00023242"/>
    </source>
</evidence>
<feature type="compositionally biased region" description="Basic and acidic residues" evidence="4">
    <location>
        <begin position="825"/>
        <end position="843"/>
    </location>
</feature>
<dbReference type="InterPro" id="IPR012583">
    <property type="entry name" value="RIX1_N"/>
</dbReference>
<dbReference type="PANTHER" id="PTHR34105">
    <property type="entry name" value="PROLINE-, GLUTAMIC ACID- AND LEUCINE-RICH PROTEIN 1"/>
    <property type="match status" value="1"/>
</dbReference>
<evidence type="ECO:0000313" key="6">
    <source>
        <dbReference type="EMBL" id="AAG50563.1"/>
    </source>
</evidence>
<organism evidence="6">
    <name type="scientific">Arabidopsis thaliana</name>
    <name type="common">Mouse-ear cress</name>
    <dbReference type="NCBI Taxonomy" id="3702"/>
    <lineage>
        <taxon>Eukaryota</taxon>
        <taxon>Viridiplantae</taxon>
        <taxon>Streptophyta</taxon>
        <taxon>Embryophyta</taxon>
        <taxon>Tracheophyta</taxon>
        <taxon>Spermatophyta</taxon>
        <taxon>Magnoliopsida</taxon>
        <taxon>eudicotyledons</taxon>
        <taxon>Gunneridae</taxon>
        <taxon>Pentapetalae</taxon>
        <taxon>rosids</taxon>
        <taxon>malvids</taxon>
        <taxon>Brassicales</taxon>
        <taxon>Brassicaceae</taxon>
        <taxon>Camelineae</taxon>
        <taxon>Arabidopsis</taxon>
    </lineage>
</organism>
<dbReference type="SUPFAM" id="SSF48371">
    <property type="entry name" value="ARM repeat"/>
    <property type="match status" value="1"/>
</dbReference>
<evidence type="ECO:0000256" key="1">
    <source>
        <dbReference type="ARBA" id="ARBA00004123"/>
    </source>
</evidence>
<feature type="domain" description="Pre-rRNA-processing protein RIX1 N-terminal" evidence="5">
    <location>
        <begin position="18"/>
        <end position="224"/>
    </location>
</feature>
<protein>
    <submittedName>
        <fullName evidence="6">Uncharacterized protein F12P21.4</fullName>
    </submittedName>
</protein>
<comment type="subcellular location">
    <subcellularLocation>
        <location evidence="1">Nucleus</location>
    </subcellularLocation>
</comment>
<dbReference type="Pfam" id="PF08167">
    <property type="entry name" value="RIX1"/>
    <property type="match status" value="1"/>
</dbReference>
<gene>
    <name evidence="6" type="primary">F12P21.4</name>
</gene>
<dbReference type="GO" id="GO:0005634">
    <property type="term" value="C:nucleus"/>
    <property type="evidence" value="ECO:0007669"/>
    <property type="project" value="UniProtKB-SubCell"/>
</dbReference>